<name>A0ABP4NES7_9ACTN</name>
<dbReference type="RefSeq" id="WP_344210445.1">
    <property type="nucleotide sequence ID" value="NZ_BAAAOS010000007.1"/>
</dbReference>
<evidence type="ECO:0000313" key="1">
    <source>
        <dbReference type="EMBL" id="GAA1559495.1"/>
    </source>
</evidence>
<keyword evidence="2" id="KW-1185">Reference proteome</keyword>
<sequence>MNSDELIVAGYVLVVPTPRPAGQEYVLPGTFLTISDCLMSDLPRPGFWDWYVDHQEAEHERMSRAPHAETVTVAMTVEDALNFMQQQGGAEQPYFDLLRTQSRLPAVSTVLGYELVGAESTLDFHSWHCHGYAAEAFDELRVQLNEFGLIDTYAQATRVLTWMLRQPPENQPAPVEWMVVAIARP</sequence>
<dbReference type="EMBL" id="BAAAOS010000007">
    <property type="protein sequence ID" value="GAA1559495.1"/>
    <property type="molecule type" value="Genomic_DNA"/>
</dbReference>
<gene>
    <name evidence="1" type="ORF">GCM10009789_11080</name>
</gene>
<evidence type="ECO:0000313" key="2">
    <source>
        <dbReference type="Proteomes" id="UP001500393"/>
    </source>
</evidence>
<dbReference type="Proteomes" id="UP001500393">
    <property type="component" value="Unassembled WGS sequence"/>
</dbReference>
<accession>A0ABP4NES7</accession>
<comment type="caution">
    <text evidence="1">The sequence shown here is derived from an EMBL/GenBank/DDBJ whole genome shotgun (WGS) entry which is preliminary data.</text>
</comment>
<proteinExistence type="predicted"/>
<protein>
    <submittedName>
        <fullName evidence="1">Uncharacterized protein</fullName>
    </submittedName>
</protein>
<organism evidence="1 2">
    <name type="scientific">Kribbella sancticallisti</name>
    <dbReference type="NCBI Taxonomy" id="460087"/>
    <lineage>
        <taxon>Bacteria</taxon>
        <taxon>Bacillati</taxon>
        <taxon>Actinomycetota</taxon>
        <taxon>Actinomycetes</taxon>
        <taxon>Propionibacteriales</taxon>
        <taxon>Kribbellaceae</taxon>
        <taxon>Kribbella</taxon>
    </lineage>
</organism>
<reference evidence="2" key="1">
    <citation type="journal article" date="2019" name="Int. J. Syst. Evol. Microbiol.">
        <title>The Global Catalogue of Microorganisms (GCM) 10K type strain sequencing project: providing services to taxonomists for standard genome sequencing and annotation.</title>
        <authorList>
            <consortium name="The Broad Institute Genomics Platform"/>
            <consortium name="The Broad Institute Genome Sequencing Center for Infectious Disease"/>
            <person name="Wu L."/>
            <person name="Ma J."/>
        </authorList>
    </citation>
    <scope>NUCLEOTIDE SEQUENCE [LARGE SCALE GENOMIC DNA]</scope>
    <source>
        <strain evidence="2">JCM 14969</strain>
    </source>
</reference>